<sequence length="117" mass="13964">MKTKNEKEIHEKYDFLTFSFNEKYNQTVSHYVHRQRFDGVFSVVVVIFVVVRYKRRQSEIDALSFAFRDVRDGQRFVQRIPPGAVGYTAMIGEFFIFAHRARFVIVFGHMSVFRRIC</sequence>
<keyword evidence="1" id="KW-1185">Reference proteome</keyword>
<evidence type="ECO:0000313" key="1">
    <source>
        <dbReference type="Proteomes" id="UP000887565"/>
    </source>
</evidence>
<dbReference type="WBParaSite" id="nRc.2.0.1.t02741-RA">
    <property type="protein sequence ID" value="nRc.2.0.1.t02741-RA"/>
    <property type="gene ID" value="nRc.2.0.1.g02741"/>
</dbReference>
<proteinExistence type="predicted"/>
<accession>A0A915HMJ5</accession>
<organism evidence="1 2">
    <name type="scientific">Romanomermis culicivorax</name>
    <name type="common">Nematode worm</name>
    <dbReference type="NCBI Taxonomy" id="13658"/>
    <lineage>
        <taxon>Eukaryota</taxon>
        <taxon>Metazoa</taxon>
        <taxon>Ecdysozoa</taxon>
        <taxon>Nematoda</taxon>
        <taxon>Enoplea</taxon>
        <taxon>Dorylaimia</taxon>
        <taxon>Mermithida</taxon>
        <taxon>Mermithoidea</taxon>
        <taxon>Mermithidae</taxon>
        <taxon>Romanomermis</taxon>
    </lineage>
</organism>
<reference evidence="2" key="1">
    <citation type="submission" date="2022-11" db="UniProtKB">
        <authorList>
            <consortium name="WormBaseParasite"/>
        </authorList>
    </citation>
    <scope>IDENTIFICATION</scope>
</reference>
<name>A0A915HMJ5_ROMCU</name>
<dbReference type="Proteomes" id="UP000887565">
    <property type="component" value="Unplaced"/>
</dbReference>
<protein>
    <submittedName>
        <fullName evidence="2">Uncharacterized protein</fullName>
    </submittedName>
</protein>
<dbReference type="AlphaFoldDB" id="A0A915HMJ5"/>
<evidence type="ECO:0000313" key="2">
    <source>
        <dbReference type="WBParaSite" id="nRc.2.0.1.t02741-RA"/>
    </source>
</evidence>